<proteinExistence type="predicted"/>
<sequence length="463" mass="53333">MPRSREEFEQKQAEKKQRREQRRASVRVSTIRESENLNALEMAQAEVQALNNYQAGLDDGEAEEDPILKCIQWLLKPPKHPPKPWETYRRDEIVSYIEDTRKGLVCISFLVPESLLYWMQRRRRLKYFGEKNSKGLRDGRGIAFWPDPPFGGGESYFGLWRDHEPHGHGMFRWFDGDMYFGEWSGGLFEGYGVYQYGPLGAYAYDSYNGAYYQGMRQGTGIYTFSGKNEADLQRHRGSGVYIGEWLKGMMHGLGLLNYEDGEYYIGTWKLDKKDGIGVYMWGASSQVSAGDKYEGQFRNGLPHGSGRTLYADGGWHKGLYVAGKMHGLGMMQTAEGWEYIGSWQRDQLHGEAVCYLIYAPTQPKEVQIYSDGNFITSRPHSMQDWRDIESVGMDEARNADTWANHASDNCSNCTRIARLAKESQQLARDQQDEALYWAKQAIDFKKYLQAWWGIKKLVTFTYA</sequence>
<feature type="compositionally biased region" description="Basic and acidic residues" evidence="2">
    <location>
        <begin position="1"/>
        <end position="17"/>
    </location>
</feature>
<dbReference type="PANTHER" id="PTHR23084">
    <property type="entry name" value="PHOSPHATIDYLINOSITOL-4-PHOSPHATE 5-KINASE RELATED"/>
    <property type="match status" value="1"/>
</dbReference>
<dbReference type="Pfam" id="PF02493">
    <property type="entry name" value="MORN"/>
    <property type="match status" value="8"/>
</dbReference>
<reference evidence="3" key="1">
    <citation type="submission" date="2021-01" db="EMBL/GenBank/DDBJ databases">
        <authorList>
            <person name="Corre E."/>
            <person name="Pelletier E."/>
            <person name="Niang G."/>
            <person name="Scheremetjew M."/>
            <person name="Finn R."/>
            <person name="Kale V."/>
            <person name="Holt S."/>
            <person name="Cochrane G."/>
            <person name="Meng A."/>
            <person name="Brown T."/>
            <person name="Cohen L."/>
        </authorList>
    </citation>
    <scope>NUCLEOTIDE SEQUENCE</scope>
    <source>
        <strain evidence="3">CCAP979/52</strain>
    </source>
</reference>
<accession>A0A7S0MNL4</accession>
<evidence type="ECO:0000256" key="1">
    <source>
        <dbReference type="ARBA" id="ARBA00022737"/>
    </source>
</evidence>
<dbReference type="SMART" id="SM00698">
    <property type="entry name" value="MORN"/>
    <property type="match status" value="8"/>
</dbReference>
<dbReference type="Gene3D" id="2.20.110.10">
    <property type="entry name" value="Histone H3 K4-specific methyltransferase SET7/9 N-terminal domain"/>
    <property type="match status" value="3"/>
</dbReference>
<name>A0A7S0MNL4_9CRYP</name>
<dbReference type="PANTHER" id="PTHR23084:SF263">
    <property type="entry name" value="MORN REPEAT-CONTAINING PROTEIN 1"/>
    <property type="match status" value="1"/>
</dbReference>
<evidence type="ECO:0000256" key="2">
    <source>
        <dbReference type="SAM" id="MobiDB-lite"/>
    </source>
</evidence>
<evidence type="ECO:0000313" key="3">
    <source>
        <dbReference type="EMBL" id="CAD8646790.1"/>
    </source>
</evidence>
<dbReference type="EMBL" id="HBEZ01044492">
    <property type="protein sequence ID" value="CAD8646790.1"/>
    <property type="molecule type" value="Transcribed_RNA"/>
</dbReference>
<dbReference type="SUPFAM" id="SSF82185">
    <property type="entry name" value="Histone H3 K4-specific methyltransferase SET7/9 N-terminal domain"/>
    <property type="match status" value="1"/>
</dbReference>
<dbReference type="AlphaFoldDB" id="A0A7S0MNL4"/>
<protein>
    <submittedName>
        <fullName evidence="3">Uncharacterized protein</fullName>
    </submittedName>
</protein>
<organism evidence="3">
    <name type="scientific">Cryptomonas curvata</name>
    <dbReference type="NCBI Taxonomy" id="233186"/>
    <lineage>
        <taxon>Eukaryota</taxon>
        <taxon>Cryptophyceae</taxon>
        <taxon>Cryptomonadales</taxon>
        <taxon>Cryptomonadaceae</taxon>
        <taxon>Cryptomonas</taxon>
    </lineage>
</organism>
<gene>
    <name evidence="3" type="ORF">CCUR1050_LOCUS24475</name>
</gene>
<dbReference type="InterPro" id="IPR003409">
    <property type="entry name" value="MORN"/>
</dbReference>
<keyword evidence="1" id="KW-0677">Repeat</keyword>
<feature type="region of interest" description="Disordered" evidence="2">
    <location>
        <begin position="1"/>
        <end position="27"/>
    </location>
</feature>